<dbReference type="PANTHER" id="PTHR24421:SF10">
    <property type="entry name" value="NITRATE_NITRITE SENSOR PROTEIN NARQ"/>
    <property type="match status" value="1"/>
</dbReference>
<protein>
    <recommendedName>
        <fullName evidence="2">histidine kinase</fullName>
        <ecNumber evidence="2">2.7.13.3</ecNumber>
    </recommendedName>
</protein>
<evidence type="ECO:0000259" key="11">
    <source>
        <dbReference type="Pfam" id="PF02518"/>
    </source>
</evidence>
<keyword evidence="8" id="KW-0902">Two-component regulatory system</keyword>
<keyword evidence="7" id="KW-0067">ATP-binding</keyword>
<feature type="domain" description="Signal transduction histidine kinase subgroup 3 dimerisation and phosphoacceptor" evidence="12">
    <location>
        <begin position="431"/>
        <end position="496"/>
    </location>
</feature>
<dbReference type="CDD" id="cd16917">
    <property type="entry name" value="HATPase_UhpB-NarQ-NarX-like"/>
    <property type="match status" value="1"/>
</dbReference>
<keyword evidence="10" id="KW-0812">Transmembrane</keyword>
<proteinExistence type="predicted"/>
<feature type="transmembrane region" description="Helical" evidence="10">
    <location>
        <begin position="43"/>
        <end position="66"/>
    </location>
</feature>
<dbReference type="Pfam" id="PF07730">
    <property type="entry name" value="HisKA_3"/>
    <property type="match status" value="1"/>
</dbReference>
<feature type="region of interest" description="Disordered" evidence="9">
    <location>
        <begin position="110"/>
        <end position="142"/>
    </location>
</feature>
<evidence type="ECO:0000313" key="13">
    <source>
        <dbReference type="EMBL" id="SEE92322.1"/>
    </source>
</evidence>
<dbReference type="AlphaFoldDB" id="A0A1H5MSL2"/>
<evidence type="ECO:0000256" key="3">
    <source>
        <dbReference type="ARBA" id="ARBA00022553"/>
    </source>
</evidence>
<keyword evidence="10" id="KW-1133">Transmembrane helix</keyword>
<evidence type="ECO:0000256" key="1">
    <source>
        <dbReference type="ARBA" id="ARBA00000085"/>
    </source>
</evidence>
<feature type="compositionally biased region" description="Gly residues" evidence="9">
    <location>
        <begin position="690"/>
        <end position="707"/>
    </location>
</feature>
<dbReference type="InterPro" id="IPR050482">
    <property type="entry name" value="Sensor_HK_TwoCompSys"/>
</dbReference>
<organism evidence="13 14">
    <name type="scientific">Jiangella alba</name>
    <dbReference type="NCBI Taxonomy" id="561176"/>
    <lineage>
        <taxon>Bacteria</taxon>
        <taxon>Bacillati</taxon>
        <taxon>Actinomycetota</taxon>
        <taxon>Actinomycetes</taxon>
        <taxon>Jiangellales</taxon>
        <taxon>Jiangellaceae</taxon>
        <taxon>Jiangella</taxon>
    </lineage>
</organism>
<feature type="transmembrane region" description="Helical" evidence="10">
    <location>
        <begin position="14"/>
        <end position="31"/>
    </location>
</feature>
<evidence type="ECO:0000256" key="4">
    <source>
        <dbReference type="ARBA" id="ARBA00022679"/>
    </source>
</evidence>
<dbReference type="Gene3D" id="3.30.565.10">
    <property type="entry name" value="Histidine kinase-like ATPase, C-terminal domain"/>
    <property type="match status" value="1"/>
</dbReference>
<feature type="transmembrane region" description="Helical" evidence="10">
    <location>
        <begin position="312"/>
        <end position="331"/>
    </location>
</feature>
<dbReference type="InterPro" id="IPR036890">
    <property type="entry name" value="HATPase_C_sf"/>
</dbReference>
<evidence type="ECO:0000256" key="7">
    <source>
        <dbReference type="ARBA" id="ARBA00022840"/>
    </source>
</evidence>
<evidence type="ECO:0000256" key="8">
    <source>
        <dbReference type="ARBA" id="ARBA00023012"/>
    </source>
</evidence>
<dbReference type="STRING" id="561176.SAMN04488561_3393"/>
<dbReference type="InterPro" id="IPR011712">
    <property type="entry name" value="Sig_transdc_His_kin_sub3_dim/P"/>
</dbReference>
<dbReference type="GO" id="GO:0016020">
    <property type="term" value="C:membrane"/>
    <property type="evidence" value="ECO:0007669"/>
    <property type="project" value="InterPro"/>
</dbReference>
<dbReference type="GO" id="GO:0000155">
    <property type="term" value="F:phosphorelay sensor kinase activity"/>
    <property type="evidence" value="ECO:0007669"/>
    <property type="project" value="InterPro"/>
</dbReference>
<feature type="transmembrane region" description="Helical" evidence="10">
    <location>
        <begin position="178"/>
        <end position="198"/>
    </location>
</feature>
<dbReference type="EC" id="2.7.13.3" evidence="2"/>
<keyword evidence="5" id="KW-0547">Nucleotide-binding</keyword>
<keyword evidence="14" id="KW-1185">Reference proteome</keyword>
<feature type="transmembrane region" description="Helical" evidence="10">
    <location>
        <begin position="264"/>
        <end position="281"/>
    </location>
</feature>
<keyword evidence="3" id="KW-0597">Phosphoprotein</keyword>
<name>A0A1H5MSL2_9ACTN</name>
<gene>
    <name evidence="13" type="ORF">SAMN04488561_3393</name>
</gene>
<feature type="transmembrane region" description="Helical" evidence="10">
    <location>
        <begin position="150"/>
        <end position="172"/>
    </location>
</feature>
<dbReference type="GO" id="GO:0046983">
    <property type="term" value="F:protein dimerization activity"/>
    <property type="evidence" value="ECO:0007669"/>
    <property type="project" value="InterPro"/>
</dbReference>
<feature type="transmembrane region" description="Helical" evidence="10">
    <location>
        <begin position="287"/>
        <end position="305"/>
    </location>
</feature>
<reference evidence="14" key="1">
    <citation type="submission" date="2016-10" db="EMBL/GenBank/DDBJ databases">
        <authorList>
            <person name="Varghese N."/>
            <person name="Submissions S."/>
        </authorList>
    </citation>
    <scope>NUCLEOTIDE SEQUENCE [LARGE SCALE GENOMIC DNA]</scope>
    <source>
        <strain evidence="14">DSM 45237</strain>
    </source>
</reference>
<evidence type="ECO:0000256" key="10">
    <source>
        <dbReference type="SAM" id="Phobius"/>
    </source>
</evidence>
<dbReference type="InterPro" id="IPR003594">
    <property type="entry name" value="HATPase_dom"/>
</dbReference>
<accession>A0A1H5MSL2</accession>
<evidence type="ECO:0000256" key="9">
    <source>
        <dbReference type="SAM" id="MobiDB-lite"/>
    </source>
</evidence>
<feature type="transmembrane region" description="Helical" evidence="10">
    <location>
        <begin position="337"/>
        <end position="354"/>
    </location>
</feature>
<feature type="transmembrane region" description="Helical" evidence="10">
    <location>
        <begin position="385"/>
        <end position="402"/>
    </location>
</feature>
<dbReference type="Proteomes" id="UP000181980">
    <property type="component" value="Unassembled WGS sequence"/>
</dbReference>
<evidence type="ECO:0000256" key="5">
    <source>
        <dbReference type="ARBA" id="ARBA00022741"/>
    </source>
</evidence>
<comment type="catalytic activity">
    <reaction evidence="1">
        <text>ATP + protein L-histidine = ADP + protein N-phospho-L-histidine.</text>
        <dbReference type="EC" id="2.7.13.3"/>
    </reaction>
</comment>
<dbReference type="Gene3D" id="1.20.5.1930">
    <property type="match status" value="1"/>
</dbReference>
<feature type="domain" description="Histidine kinase/HSP90-like ATPase" evidence="11">
    <location>
        <begin position="544"/>
        <end position="634"/>
    </location>
</feature>
<feature type="region of interest" description="Disordered" evidence="9">
    <location>
        <begin position="634"/>
        <end position="804"/>
    </location>
</feature>
<evidence type="ECO:0000256" key="2">
    <source>
        <dbReference type="ARBA" id="ARBA00012438"/>
    </source>
</evidence>
<dbReference type="EMBL" id="FNUC01000003">
    <property type="protein sequence ID" value="SEE92322.1"/>
    <property type="molecule type" value="Genomic_DNA"/>
</dbReference>
<keyword evidence="6 13" id="KW-0418">Kinase</keyword>
<evidence type="ECO:0000259" key="12">
    <source>
        <dbReference type="Pfam" id="PF07730"/>
    </source>
</evidence>
<keyword evidence="4" id="KW-0808">Transferase</keyword>
<evidence type="ECO:0000313" key="14">
    <source>
        <dbReference type="Proteomes" id="UP000181980"/>
    </source>
</evidence>
<dbReference type="Pfam" id="PF02518">
    <property type="entry name" value="HATPase_c"/>
    <property type="match status" value="1"/>
</dbReference>
<keyword evidence="10" id="KW-0472">Membrane</keyword>
<dbReference type="GO" id="GO:0005524">
    <property type="term" value="F:ATP binding"/>
    <property type="evidence" value="ECO:0007669"/>
    <property type="project" value="UniProtKB-KW"/>
</dbReference>
<dbReference type="SUPFAM" id="SSF55874">
    <property type="entry name" value="ATPase domain of HSP90 chaperone/DNA topoisomerase II/histidine kinase"/>
    <property type="match status" value="1"/>
</dbReference>
<sequence>MIRVNGEPRAARSWLPWLCAAAAFVVTLQTADEVLDVPVGATPLVAAAAAVPLGLITTLPALGWLLSAGAALLVSRVYDVVDGDPWPWPTVHGMVLLALLFATGLQPRPWSRSPAGDGDGTKQRSPDDGGAEQRLPGDDGAGRRSRVAGVLGDLAVPVVATVATAFLFAVSVPDDLRAGWAVGAALIGAAGIVAGTVIRRVPAMRAFQPILTLPDGSPASPGRSAVPPADLPRLLRAGLRQAVLDWRPPPAGEPSGIAPWVRRYVPWLAAFVVFWAATATIEASVRIHPLLVPVAGAAIALPVGLIDRYPLVGWRVATLLGIVLPLLGPPSEGEYDGAWPVIFQWSWLVALYFVAVRYARWTTVCVWAITVTAMLTGTGDNAGTAVTMIVAGTAVTVIGDLVRARRRTSQDLERQTELSELEKARRTVLEERSRIARDLHDVVAHHMSMVVVQAETAPYRIDGLSDPARAEFASISGSARQALDEIRGLLGVLRGTDETVALAPQPGLAELGDLVDGARRSGVAAELTTAGEPAAEVPATVGLSAYRIVQESLANAVRHAPGSAVTVRVSYAARSVELRISNTAPAVAAAHPATQASGHGLPGMRERAAVVGGTFTAGPTADGGFAVTAVLPYRPAAPGEDDDRRRDGSGEGPGLRDGGQVATGTDEAAGLGDTGPWAAGAAERHDDGRSGGGQVATGTDGSAGLGDDGPWAAGSTEQHDDDGRSGGQVATGTDEAAGRGDGGQRAAGSAERHDDDGRSGGGQVATGTDESAGRGDSGQRAAGSAERRDDGGRGAGTTDDEGAG</sequence>
<evidence type="ECO:0000256" key="6">
    <source>
        <dbReference type="ARBA" id="ARBA00022777"/>
    </source>
</evidence>
<dbReference type="PANTHER" id="PTHR24421">
    <property type="entry name" value="NITRATE/NITRITE SENSOR PROTEIN NARX-RELATED"/>
    <property type="match status" value="1"/>
</dbReference>